<dbReference type="PANTHER" id="PTHR36108">
    <property type="entry name" value="COLOSSIN-B-RELATED"/>
    <property type="match status" value="1"/>
</dbReference>
<proteinExistence type="inferred from homology"/>
<protein>
    <recommendedName>
        <fullName evidence="4">alpha-amylase</fullName>
        <ecNumber evidence="4">3.2.1.1</ecNumber>
    </recommendedName>
    <alternativeName>
        <fullName evidence="7">1,4-alpha-D-glucan glucanohydrolase</fullName>
    </alternativeName>
</protein>
<keyword evidence="10" id="KW-1185">Reference proteome</keyword>
<dbReference type="Gene3D" id="2.60.40.10">
    <property type="entry name" value="Immunoglobulins"/>
    <property type="match status" value="1"/>
</dbReference>
<dbReference type="Gene3D" id="2.60.40.1120">
    <property type="entry name" value="Carboxypeptidase-like, regulatory domain"/>
    <property type="match status" value="1"/>
</dbReference>
<evidence type="ECO:0000256" key="2">
    <source>
        <dbReference type="ARBA" id="ARBA00004613"/>
    </source>
</evidence>
<dbReference type="InterPro" id="IPR033764">
    <property type="entry name" value="Sdr_B"/>
</dbReference>
<gene>
    <name evidence="9" type="ORF">GCM10010307_07300</name>
</gene>
<evidence type="ECO:0000259" key="8">
    <source>
        <dbReference type="Pfam" id="PF17210"/>
    </source>
</evidence>
<evidence type="ECO:0000256" key="3">
    <source>
        <dbReference type="ARBA" id="ARBA00007257"/>
    </source>
</evidence>
<evidence type="ECO:0000256" key="1">
    <source>
        <dbReference type="ARBA" id="ARBA00000548"/>
    </source>
</evidence>
<evidence type="ECO:0000256" key="4">
    <source>
        <dbReference type="ARBA" id="ARBA00012595"/>
    </source>
</evidence>
<comment type="similarity">
    <text evidence="3">Belongs to the serine-aspartate repeat-containing protein (SDr) family.</text>
</comment>
<evidence type="ECO:0000256" key="7">
    <source>
        <dbReference type="ARBA" id="ARBA00030238"/>
    </source>
</evidence>
<comment type="subcellular location">
    <subcellularLocation>
        <location evidence="2">Secreted</location>
    </subcellularLocation>
</comment>
<dbReference type="InterPro" id="IPR013784">
    <property type="entry name" value="Carb-bd-like_fold"/>
</dbReference>
<organism evidence="9 10">
    <name type="scientific">Streptomyces vastus</name>
    <dbReference type="NCBI Taxonomy" id="285451"/>
    <lineage>
        <taxon>Bacteria</taxon>
        <taxon>Bacillati</taxon>
        <taxon>Actinomycetota</taxon>
        <taxon>Actinomycetes</taxon>
        <taxon>Kitasatosporales</taxon>
        <taxon>Streptomycetaceae</taxon>
        <taxon>Streptomyces</taxon>
    </lineage>
</organism>
<sequence length="180" mass="18022">MVGGEPVSHDILLSGTSGLLGTVTSADHKEPVVGAMVVAADVLAAGLTDTDGTFTFAELVPGPLTLAVTAAGFRPVALPVEVTAQGVTRNEVALSSGSQVQGAVTAVGRPLNDVRVTLVDAAGNVVATTTTGEDGGYAFTDLDGGEYMLMATGYPPKATHLTVHGSGVDGHDIELSHVGE</sequence>
<evidence type="ECO:0000256" key="6">
    <source>
        <dbReference type="ARBA" id="ARBA00022729"/>
    </source>
</evidence>
<evidence type="ECO:0000256" key="5">
    <source>
        <dbReference type="ARBA" id="ARBA00022525"/>
    </source>
</evidence>
<dbReference type="Pfam" id="PF13620">
    <property type="entry name" value="CarboxypepD_reg"/>
    <property type="match status" value="1"/>
</dbReference>
<dbReference type="EC" id="3.2.1.1" evidence="4"/>
<dbReference type="SUPFAM" id="SSF49478">
    <property type="entry name" value="Cna protein B-type domain"/>
    <property type="match status" value="1"/>
</dbReference>
<dbReference type="EMBL" id="BAAASJ010000007">
    <property type="protein sequence ID" value="GAA2622605.1"/>
    <property type="molecule type" value="Genomic_DNA"/>
</dbReference>
<dbReference type="InterPro" id="IPR013783">
    <property type="entry name" value="Ig-like_fold"/>
</dbReference>
<evidence type="ECO:0000313" key="10">
    <source>
        <dbReference type="Proteomes" id="UP001500151"/>
    </source>
</evidence>
<dbReference type="PANTHER" id="PTHR36108:SF13">
    <property type="entry name" value="COLOSSIN-B-RELATED"/>
    <property type="match status" value="1"/>
</dbReference>
<feature type="domain" description="SD-repeat containing protein B" evidence="8">
    <location>
        <begin position="108"/>
        <end position="171"/>
    </location>
</feature>
<accession>A0ABP6CNM3</accession>
<comment type="catalytic activity">
    <reaction evidence="1">
        <text>Endohydrolysis of (1-&gt;4)-alpha-D-glucosidic linkages in polysaccharides containing three or more (1-&gt;4)-alpha-linked D-glucose units.</text>
        <dbReference type="EC" id="3.2.1.1"/>
    </reaction>
</comment>
<dbReference type="Pfam" id="PF17210">
    <property type="entry name" value="SdrD_B"/>
    <property type="match status" value="1"/>
</dbReference>
<dbReference type="SUPFAM" id="SSF49452">
    <property type="entry name" value="Starch-binding domain-like"/>
    <property type="match status" value="1"/>
</dbReference>
<dbReference type="Proteomes" id="UP001500151">
    <property type="component" value="Unassembled WGS sequence"/>
</dbReference>
<keyword evidence="6" id="KW-0732">Signal</keyword>
<name>A0ABP6CNM3_9ACTN</name>
<keyword evidence="5" id="KW-0964">Secreted</keyword>
<comment type="caution">
    <text evidence="9">The sequence shown here is derived from an EMBL/GenBank/DDBJ whole genome shotgun (WGS) entry which is preliminary data.</text>
</comment>
<evidence type="ECO:0000313" key="9">
    <source>
        <dbReference type="EMBL" id="GAA2622605.1"/>
    </source>
</evidence>
<reference evidence="10" key="1">
    <citation type="journal article" date="2019" name="Int. J. Syst. Evol. Microbiol.">
        <title>The Global Catalogue of Microorganisms (GCM) 10K type strain sequencing project: providing services to taxonomists for standard genome sequencing and annotation.</title>
        <authorList>
            <consortium name="The Broad Institute Genomics Platform"/>
            <consortium name="The Broad Institute Genome Sequencing Center for Infectious Disease"/>
            <person name="Wu L."/>
            <person name="Ma J."/>
        </authorList>
    </citation>
    <scope>NUCLEOTIDE SEQUENCE [LARGE SCALE GENOMIC DNA]</scope>
    <source>
        <strain evidence="10">JCM 4524</strain>
    </source>
</reference>